<reference evidence="3 4" key="2">
    <citation type="submission" date="2024-05" db="EMBL/GenBank/DDBJ databases">
        <authorList>
            <person name="Chen Y."/>
            <person name="Shah S."/>
            <person name="Dougan E. K."/>
            <person name="Thang M."/>
            <person name="Chan C."/>
        </authorList>
    </citation>
    <scope>NUCLEOTIDE SEQUENCE [LARGE SCALE GENOMIC DNA]</scope>
</reference>
<gene>
    <name evidence="2" type="ORF">C1SCF055_LOCUS12318</name>
</gene>
<feature type="transmembrane region" description="Helical" evidence="1">
    <location>
        <begin position="135"/>
        <end position="158"/>
    </location>
</feature>
<keyword evidence="1" id="KW-0472">Membrane</keyword>
<accession>A0A9P1C512</accession>
<keyword evidence="1" id="KW-1133">Transmembrane helix</keyword>
<dbReference type="EMBL" id="CAMXCT010000921">
    <property type="protein sequence ID" value="CAI3984807.1"/>
    <property type="molecule type" value="Genomic_DNA"/>
</dbReference>
<evidence type="ECO:0000256" key="1">
    <source>
        <dbReference type="SAM" id="Phobius"/>
    </source>
</evidence>
<comment type="caution">
    <text evidence="2">The sequence shown here is derived from an EMBL/GenBank/DDBJ whole genome shotgun (WGS) entry which is preliminary data.</text>
</comment>
<sequence length="182" mass="20406">MEQESGRKAPRLFGCLKDSLTQIGVETNQVEEVQVSWNFSDVGTKNLSKSRLYFLLCGIGAVDPVTEEHIGQEEFHAAAEQDENRKALSKLGKATKRISLILGVQSLESLAAEAKVLNMCPKDIKAVERDNNSSALWIAICLLCFLVVILAVAFYFVWKRCNKRLSEQEAVVKQMQQDLFHC</sequence>
<dbReference type="EMBL" id="CAMXCT020000921">
    <property type="protein sequence ID" value="CAL1138182.1"/>
    <property type="molecule type" value="Genomic_DNA"/>
</dbReference>
<organism evidence="2">
    <name type="scientific">Cladocopium goreaui</name>
    <dbReference type="NCBI Taxonomy" id="2562237"/>
    <lineage>
        <taxon>Eukaryota</taxon>
        <taxon>Sar</taxon>
        <taxon>Alveolata</taxon>
        <taxon>Dinophyceae</taxon>
        <taxon>Suessiales</taxon>
        <taxon>Symbiodiniaceae</taxon>
        <taxon>Cladocopium</taxon>
    </lineage>
</organism>
<evidence type="ECO:0000313" key="3">
    <source>
        <dbReference type="EMBL" id="CAL4772119.1"/>
    </source>
</evidence>
<name>A0A9P1C512_9DINO</name>
<evidence type="ECO:0000313" key="4">
    <source>
        <dbReference type="Proteomes" id="UP001152797"/>
    </source>
</evidence>
<keyword evidence="4" id="KW-1185">Reference proteome</keyword>
<evidence type="ECO:0000313" key="2">
    <source>
        <dbReference type="EMBL" id="CAI3984807.1"/>
    </source>
</evidence>
<dbReference type="AlphaFoldDB" id="A0A9P1C512"/>
<reference evidence="2" key="1">
    <citation type="submission" date="2022-10" db="EMBL/GenBank/DDBJ databases">
        <authorList>
            <person name="Chen Y."/>
            <person name="Dougan E. K."/>
            <person name="Chan C."/>
            <person name="Rhodes N."/>
            <person name="Thang M."/>
        </authorList>
    </citation>
    <scope>NUCLEOTIDE SEQUENCE</scope>
</reference>
<protein>
    <submittedName>
        <fullName evidence="2">Uncharacterized protein</fullName>
    </submittedName>
</protein>
<dbReference type="EMBL" id="CAMXCT030000921">
    <property type="protein sequence ID" value="CAL4772119.1"/>
    <property type="molecule type" value="Genomic_DNA"/>
</dbReference>
<proteinExistence type="predicted"/>
<dbReference type="Proteomes" id="UP001152797">
    <property type="component" value="Unassembled WGS sequence"/>
</dbReference>
<keyword evidence="1" id="KW-0812">Transmembrane</keyword>